<accession>A0ABR7MPZ8</accession>
<protein>
    <recommendedName>
        <fullName evidence="3">GAF domain-containing protein</fullName>
    </recommendedName>
</protein>
<evidence type="ECO:0000313" key="2">
    <source>
        <dbReference type="Proteomes" id="UP000622017"/>
    </source>
</evidence>
<comment type="caution">
    <text evidence="1">The sequence shown here is derived from an EMBL/GenBank/DDBJ whole genome shotgun (WGS) entry which is preliminary data.</text>
</comment>
<proteinExistence type="predicted"/>
<dbReference type="InterPro" id="IPR029016">
    <property type="entry name" value="GAF-like_dom_sf"/>
</dbReference>
<evidence type="ECO:0000313" key="1">
    <source>
        <dbReference type="EMBL" id="MBC6613159.1"/>
    </source>
</evidence>
<keyword evidence="2" id="KW-1185">Reference proteome</keyword>
<evidence type="ECO:0008006" key="3">
    <source>
        <dbReference type="Google" id="ProtNLM"/>
    </source>
</evidence>
<dbReference type="Proteomes" id="UP000622017">
    <property type="component" value="Unassembled WGS sequence"/>
</dbReference>
<dbReference type="RefSeq" id="WP_187321374.1">
    <property type="nucleotide sequence ID" value="NZ_JACSCY010000024.1"/>
</dbReference>
<dbReference type="Gene3D" id="3.30.450.40">
    <property type="match status" value="1"/>
</dbReference>
<organism evidence="1 2">
    <name type="scientific">Hymenobacter citatus</name>
    <dbReference type="NCBI Taxonomy" id="2763506"/>
    <lineage>
        <taxon>Bacteria</taxon>
        <taxon>Pseudomonadati</taxon>
        <taxon>Bacteroidota</taxon>
        <taxon>Cytophagia</taxon>
        <taxon>Cytophagales</taxon>
        <taxon>Hymenobacteraceae</taxon>
        <taxon>Hymenobacter</taxon>
    </lineage>
</organism>
<name>A0ABR7MPZ8_9BACT</name>
<dbReference type="EMBL" id="JACSCY010000024">
    <property type="protein sequence ID" value="MBC6613159.1"/>
    <property type="molecule type" value="Genomic_DNA"/>
</dbReference>
<gene>
    <name evidence="1" type="ORF">H8B15_19715</name>
</gene>
<dbReference type="PANTHER" id="PTHR43102:SF2">
    <property type="entry name" value="GAF DOMAIN-CONTAINING PROTEIN"/>
    <property type="match status" value="1"/>
</dbReference>
<reference evidence="1 2" key="1">
    <citation type="submission" date="2020-08" db="EMBL/GenBank/DDBJ databases">
        <title>Hymenobacter sp.</title>
        <authorList>
            <person name="Kim M.K."/>
        </authorList>
    </citation>
    <scope>NUCLEOTIDE SEQUENCE [LARGE SCALE GENOMIC DNA]</scope>
    <source>
        <strain evidence="1 2">BT507</strain>
    </source>
</reference>
<dbReference type="PANTHER" id="PTHR43102">
    <property type="entry name" value="SLR1143 PROTEIN"/>
    <property type="match status" value="1"/>
</dbReference>
<sequence length="123" mass="13668">MLLNSQPYEQLKATPDSVFDELARLVALLFEAPIVFIALVDAQQLWVKADSGMPRPRRVARQESVCARAILQSEPTVYRDLEQQAPTLTQLPLVQAYQMRFYAAQPLQTDAGFNIGACANGAM</sequence>
<dbReference type="SUPFAM" id="SSF55781">
    <property type="entry name" value="GAF domain-like"/>
    <property type="match status" value="1"/>
</dbReference>